<dbReference type="InterPro" id="IPR028098">
    <property type="entry name" value="Glyco_trans_4-like_N"/>
</dbReference>
<evidence type="ECO:0000256" key="2">
    <source>
        <dbReference type="ARBA" id="ARBA00022679"/>
    </source>
</evidence>
<dbReference type="Gene3D" id="3.40.50.2000">
    <property type="entry name" value="Glycogen Phosphorylase B"/>
    <property type="match status" value="2"/>
</dbReference>
<dbReference type="RefSeq" id="WP_319952561.1">
    <property type="nucleotide sequence ID" value="NZ_JAXAVX010000001.1"/>
</dbReference>
<keyword evidence="1 5" id="KW-0328">Glycosyltransferase</keyword>
<proteinExistence type="predicted"/>
<evidence type="ECO:0000259" key="4">
    <source>
        <dbReference type="Pfam" id="PF13439"/>
    </source>
</evidence>
<accession>A0ABU4VF43</accession>
<gene>
    <name evidence="5" type="ORF">SK069_02300</name>
</gene>
<protein>
    <submittedName>
        <fullName evidence="5">Glycosyltransferase</fullName>
        <ecNumber evidence="5">2.4.-.-</ecNumber>
    </submittedName>
</protein>
<dbReference type="Pfam" id="PF13439">
    <property type="entry name" value="Glyco_transf_4"/>
    <property type="match status" value="1"/>
</dbReference>
<dbReference type="PANTHER" id="PTHR12526">
    <property type="entry name" value="GLYCOSYLTRANSFERASE"/>
    <property type="match status" value="1"/>
</dbReference>
<sequence length="386" mass="40896">MRIALIAHHVAPLRPPFVGGVESFTWYLARWLAGRGHRVRLYAPPGTEVPGVDVRPLRLDAGLSDAARQDVSMPPGRFMDAHHAYLETVMELAASTEHDVVHSNTLHYLPIALGSLVGTPMVTTLHTPPTPWLESALRAAVRCGSPPALVAVSRATRDAWRSVTGPVPVVHNGVDTAAWRPGPGGGGAVWCGRIVPEKAPHLAIDACRRAGVPLRLAGPIIDRAYWDREIAPRVGIDAEHVGHLDHDALQAELGRARVAVVSPAWDEPFGLVAAEAMACGTPVAGFARGGLVRLVGRHGGRLVAPGDVPALARAIDAAAALDRAAVRRHVERTASLDVMGRAYERLYAATIGSGAAAVRPPAPVEDLAAHRVRRGRAVRPLPVTAT</sequence>
<reference evidence="5 6" key="1">
    <citation type="submission" date="2023-11" db="EMBL/GenBank/DDBJ databases">
        <authorList>
            <person name="Xu M."/>
            <person name="Jiang T."/>
        </authorList>
    </citation>
    <scope>NUCLEOTIDE SEQUENCE [LARGE SCALE GENOMIC DNA]</scope>
    <source>
        <strain evidence="5 6">SD</strain>
    </source>
</reference>
<organism evidence="5 6">
    <name type="scientific">Patulibacter brassicae</name>
    <dbReference type="NCBI Taxonomy" id="1705717"/>
    <lineage>
        <taxon>Bacteria</taxon>
        <taxon>Bacillati</taxon>
        <taxon>Actinomycetota</taxon>
        <taxon>Thermoleophilia</taxon>
        <taxon>Solirubrobacterales</taxon>
        <taxon>Patulibacteraceae</taxon>
        <taxon>Patulibacter</taxon>
    </lineage>
</organism>
<evidence type="ECO:0000259" key="3">
    <source>
        <dbReference type="Pfam" id="PF00534"/>
    </source>
</evidence>
<dbReference type="SUPFAM" id="SSF53756">
    <property type="entry name" value="UDP-Glycosyltransferase/glycogen phosphorylase"/>
    <property type="match status" value="1"/>
</dbReference>
<feature type="domain" description="Glycosyltransferase subfamily 4-like N-terminal" evidence="4">
    <location>
        <begin position="18"/>
        <end position="177"/>
    </location>
</feature>
<feature type="domain" description="Glycosyl transferase family 1" evidence="3">
    <location>
        <begin position="191"/>
        <end position="319"/>
    </location>
</feature>
<keyword evidence="6" id="KW-1185">Reference proteome</keyword>
<keyword evidence="2 5" id="KW-0808">Transferase</keyword>
<name>A0ABU4VF43_9ACTN</name>
<evidence type="ECO:0000256" key="1">
    <source>
        <dbReference type="ARBA" id="ARBA00022676"/>
    </source>
</evidence>
<dbReference type="GO" id="GO:0016757">
    <property type="term" value="F:glycosyltransferase activity"/>
    <property type="evidence" value="ECO:0007669"/>
    <property type="project" value="UniProtKB-KW"/>
</dbReference>
<dbReference type="InterPro" id="IPR001296">
    <property type="entry name" value="Glyco_trans_1"/>
</dbReference>
<dbReference type="Pfam" id="PF00534">
    <property type="entry name" value="Glycos_transf_1"/>
    <property type="match status" value="1"/>
</dbReference>
<dbReference type="EC" id="2.4.-.-" evidence="5"/>
<dbReference type="EMBL" id="JAXAVX010000001">
    <property type="protein sequence ID" value="MDX8150412.1"/>
    <property type="molecule type" value="Genomic_DNA"/>
</dbReference>
<evidence type="ECO:0000313" key="6">
    <source>
        <dbReference type="Proteomes" id="UP001277761"/>
    </source>
</evidence>
<evidence type="ECO:0000313" key="5">
    <source>
        <dbReference type="EMBL" id="MDX8150412.1"/>
    </source>
</evidence>
<dbReference type="PANTHER" id="PTHR12526:SF595">
    <property type="entry name" value="BLL5217 PROTEIN"/>
    <property type="match status" value="1"/>
</dbReference>
<comment type="caution">
    <text evidence="5">The sequence shown here is derived from an EMBL/GenBank/DDBJ whole genome shotgun (WGS) entry which is preliminary data.</text>
</comment>
<dbReference type="Proteomes" id="UP001277761">
    <property type="component" value="Unassembled WGS sequence"/>
</dbReference>